<feature type="transmembrane region" description="Helical" evidence="4">
    <location>
        <begin position="188"/>
        <end position="214"/>
    </location>
</feature>
<keyword evidence="6" id="KW-0675">Receptor</keyword>
<protein>
    <submittedName>
        <fullName evidence="6">Dipeptide chemoreceptor protein</fullName>
    </submittedName>
</protein>
<accession>A0A174ZKJ4</accession>
<evidence type="ECO:0000256" key="3">
    <source>
        <dbReference type="PROSITE-ProRule" id="PRU00284"/>
    </source>
</evidence>
<dbReference type="InterPro" id="IPR051310">
    <property type="entry name" value="MCP_chemotaxis"/>
</dbReference>
<gene>
    <name evidence="6" type="primary">tap_1</name>
    <name evidence="6" type="ORF">ERS852540_00748</name>
</gene>
<dbReference type="GO" id="GO:0006935">
    <property type="term" value="P:chemotaxis"/>
    <property type="evidence" value="ECO:0007669"/>
    <property type="project" value="UniProtKB-KW"/>
</dbReference>
<evidence type="ECO:0000259" key="5">
    <source>
        <dbReference type="PROSITE" id="PS50111"/>
    </source>
</evidence>
<dbReference type="AlphaFoldDB" id="A0A174ZKJ4"/>
<dbReference type="GO" id="GO:0005886">
    <property type="term" value="C:plasma membrane"/>
    <property type="evidence" value="ECO:0007669"/>
    <property type="project" value="TreeGrafter"/>
</dbReference>
<feature type="domain" description="Methyl-accepting transducer" evidence="5">
    <location>
        <begin position="318"/>
        <end position="547"/>
    </location>
</feature>
<keyword evidence="4" id="KW-0472">Membrane</keyword>
<dbReference type="OrthoDB" id="1862723at2"/>
<dbReference type="GO" id="GO:0004888">
    <property type="term" value="F:transmembrane signaling receptor activity"/>
    <property type="evidence" value="ECO:0007669"/>
    <property type="project" value="InterPro"/>
</dbReference>
<dbReference type="Pfam" id="PF12729">
    <property type="entry name" value="4HB_MCP_1"/>
    <property type="match status" value="1"/>
</dbReference>
<evidence type="ECO:0000256" key="2">
    <source>
        <dbReference type="ARBA" id="ARBA00029447"/>
    </source>
</evidence>
<dbReference type="EMBL" id="CZBY01000004">
    <property type="protein sequence ID" value="CUQ83740.1"/>
    <property type="molecule type" value="Genomic_DNA"/>
</dbReference>
<dbReference type="InterPro" id="IPR004090">
    <property type="entry name" value="Chemotax_Me-accpt_rcpt"/>
</dbReference>
<evidence type="ECO:0000256" key="4">
    <source>
        <dbReference type="SAM" id="Phobius"/>
    </source>
</evidence>
<dbReference type="CDD" id="cd06225">
    <property type="entry name" value="HAMP"/>
    <property type="match status" value="1"/>
</dbReference>
<dbReference type="SMART" id="SM00283">
    <property type="entry name" value="MA"/>
    <property type="match status" value="1"/>
</dbReference>
<sequence length="577" mass="61788">MKNLKISKKIICTFAVVLLLTFVLGVVSLVSTNNIASTSDNYVNISIPALSNLESARRYIRIFQGNILKATCTDNQADLDKLVEDISSDRSAFFDYLDSFLEYDPQFSDEVENIHTVMDDAASIRERIVEASAKFSYEGNQEAYSIYLNEYEPNLTKVTGILENLTTELKEAITTRYNNAQTTKTINIVIIIAVVVAAAILVVALTVVLTKAIVTPIIQIKDSMNLIANGLLKEADGTITYRSKDELGVLAHAARKVIRFFQDVLPSISDVCRNYGNGNFNCTCENYDSYVGETSEIRDSLMYIRDNLSAALSNVDQASDQLLSGTEEVSSGAQALAQGATQQAASIQELSENIASISESIKANSSDAAEASDKANAAGAAVQEVNAMMSELVRAMNEINEFSSETKKIVKTIEDIAFQTNILSLNAAVEAARAGAAGKGFAVVAEEVRNLAGKSAEAAQNTTRIIESTVNSIISGNKLCAEVAEKMNKVGETAGKVTAINNKIADSSKKAADSIVKVTIGVDQISNVVQNNSATSEQSAAASEELSSQANMLKALVKSFSLYSDSSNAGTHPAVNS</sequence>
<organism evidence="6 7">
    <name type="scientific">[Eubacterium] siraeum</name>
    <dbReference type="NCBI Taxonomy" id="39492"/>
    <lineage>
        <taxon>Bacteria</taxon>
        <taxon>Bacillati</taxon>
        <taxon>Bacillota</taxon>
        <taxon>Clostridia</taxon>
        <taxon>Eubacteriales</taxon>
        <taxon>Oscillospiraceae</taxon>
        <taxon>Oscillospiraceae incertae sedis</taxon>
    </lineage>
</organism>
<dbReference type="GO" id="GO:0007165">
    <property type="term" value="P:signal transduction"/>
    <property type="evidence" value="ECO:0007669"/>
    <property type="project" value="UniProtKB-KW"/>
</dbReference>
<keyword evidence="4" id="KW-1133">Transmembrane helix</keyword>
<evidence type="ECO:0000256" key="1">
    <source>
        <dbReference type="ARBA" id="ARBA00022500"/>
    </source>
</evidence>
<dbReference type="PANTHER" id="PTHR43531">
    <property type="entry name" value="PROTEIN ICFG"/>
    <property type="match status" value="1"/>
</dbReference>
<dbReference type="Gene3D" id="6.10.340.10">
    <property type="match status" value="1"/>
</dbReference>
<proteinExistence type="inferred from homology"/>
<dbReference type="Gene3D" id="1.10.287.950">
    <property type="entry name" value="Methyl-accepting chemotaxis protein"/>
    <property type="match status" value="1"/>
</dbReference>
<name>A0A174ZKJ4_9FIRM</name>
<dbReference type="PRINTS" id="PR00260">
    <property type="entry name" value="CHEMTRNSDUCR"/>
</dbReference>
<dbReference type="InterPro" id="IPR024478">
    <property type="entry name" value="HlyB_4HB_MCP"/>
</dbReference>
<dbReference type="PROSITE" id="PS50111">
    <property type="entry name" value="CHEMOTAXIS_TRANSDUC_2"/>
    <property type="match status" value="1"/>
</dbReference>
<evidence type="ECO:0000313" key="6">
    <source>
        <dbReference type="EMBL" id="CUQ83740.1"/>
    </source>
</evidence>
<reference evidence="6 7" key="1">
    <citation type="submission" date="2015-09" db="EMBL/GenBank/DDBJ databases">
        <authorList>
            <consortium name="Pathogen Informatics"/>
        </authorList>
    </citation>
    <scope>NUCLEOTIDE SEQUENCE [LARGE SCALE GENOMIC DNA]</scope>
    <source>
        <strain evidence="6 7">2789STDY5834928</strain>
    </source>
</reference>
<evidence type="ECO:0000313" key="7">
    <source>
        <dbReference type="Proteomes" id="UP000095662"/>
    </source>
</evidence>
<keyword evidence="1" id="KW-0145">Chemotaxis</keyword>
<keyword evidence="4" id="KW-0812">Transmembrane</keyword>
<dbReference type="Proteomes" id="UP000095662">
    <property type="component" value="Unassembled WGS sequence"/>
</dbReference>
<dbReference type="SUPFAM" id="SSF58104">
    <property type="entry name" value="Methyl-accepting chemotaxis protein (MCP) signaling domain"/>
    <property type="match status" value="1"/>
</dbReference>
<dbReference type="Pfam" id="PF00015">
    <property type="entry name" value="MCPsignal"/>
    <property type="match status" value="1"/>
</dbReference>
<dbReference type="PANTHER" id="PTHR43531:SF11">
    <property type="entry name" value="METHYL-ACCEPTING CHEMOTAXIS PROTEIN 3"/>
    <property type="match status" value="1"/>
</dbReference>
<dbReference type="STRING" id="39492.ERS852540_00748"/>
<keyword evidence="3" id="KW-0807">Transducer</keyword>
<dbReference type="InterPro" id="IPR004089">
    <property type="entry name" value="MCPsignal_dom"/>
</dbReference>
<comment type="similarity">
    <text evidence="2">Belongs to the methyl-accepting chemotaxis (MCP) protein family.</text>
</comment>